<dbReference type="Pfam" id="PF00884">
    <property type="entry name" value="Sulfatase"/>
    <property type="match status" value="1"/>
</dbReference>
<dbReference type="OrthoDB" id="9783154at2"/>
<keyword evidence="3" id="KW-0479">Metal-binding</keyword>
<evidence type="ECO:0000256" key="8">
    <source>
        <dbReference type="SAM" id="MobiDB-lite"/>
    </source>
</evidence>
<sequence length="491" mass="54069" precursor="true">MAGFNLGCPSYLNRTRISCLSLLVLLIIVASIQTATAATRPAKQHPNFVVIFTDDQGYQDVGVFGSPNIKTPNLDQMAKDGVRFTDFYAAQAVCSASRSALLTGCYPNRIGIQGALGPQSKIGINAEETTIAEVVKPLGYATAIYGKWHLGHLPEFLPTRHGFDEYFGLPYSNDMWPFHPTAGKRFPDLPLIENETVINPKVTGKEQAQLTTWYTEHAVSFINKNHDRPFFLYVPHSMPHVPLFVSDKFKGKSEQGLYGDVIMEIDWSVGQIRQALKENGIEDNTLVIFTSDNGPWLSYGDHAGSALPLREGKGTAWDGGQREPCIMAWPGQIPAGTVCNQMAMTIDILPTIAYLSGGKVPQDRIIDGKNIWPLMSGEKGAKSPHEALLFYWGGHLNAVRSGKWKLHFPHPYRSLKDKPGSGGTPGPYIQKKTGLALYDLKNDISESKNVADQHPDVVKRLTALAEQARDDLGDTGTKRKGKNKRQPGRVD</sequence>
<dbReference type="SUPFAM" id="SSF53649">
    <property type="entry name" value="Alkaline phosphatase-like"/>
    <property type="match status" value="1"/>
</dbReference>
<dbReference type="EMBL" id="CP036269">
    <property type="protein sequence ID" value="QDT44604.1"/>
    <property type="molecule type" value="Genomic_DNA"/>
</dbReference>
<dbReference type="Gene3D" id="3.40.720.10">
    <property type="entry name" value="Alkaline Phosphatase, subunit A"/>
    <property type="match status" value="1"/>
</dbReference>
<name>A0A517RL40_9PLAN</name>
<evidence type="ECO:0000256" key="7">
    <source>
        <dbReference type="ARBA" id="ARBA00023180"/>
    </source>
</evidence>
<keyword evidence="12" id="KW-1185">Reference proteome</keyword>
<dbReference type="InterPro" id="IPR017850">
    <property type="entry name" value="Alkaline_phosphatase_core_sf"/>
</dbReference>
<dbReference type="InterPro" id="IPR000917">
    <property type="entry name" value="Sulfatase_N"/>
</dbReference>
<accession>A0A517RL40</accession>
<dbReference type="EC" id="3.1.6.1" evidence="11"/>
<dbReference type="CDD" id="cd16026">
    <property type="entry name" value="GALNS_like"/>
    <property type="match status" value="1"/>
</dbReference>
<dbReference type="KEGG" id="gaz:Pan241w_47170"/>
<feature type="domain" description="Sulfatase N-terminal" evidence="10">
    <location>
        <begin position="46"/>
        <end position="356"/>
    </location>
</feature>
<dbReference type="Gene3D" id="3.30.1120.10">
    <property type="match status" value="1"/>
</dbReference>
<dbReference type="GO" id="GO:0004065">
    <property type="term" value="F:arylsulfatase activity"/>
    <property type="evidence" value="ECO:0007669"/>
    <property type="project" value="UniProtKB-EC"/>
</dbReference>
<dbReference type="GO" id="GO:0046872">
    <property type="term" value="F:metal ion binding"/>
    <property type="evidence" value="ECO:0007669"/>
    <property type="project" value="UniProtKB-KW"/>
</dbReference>
<dbReference type="Pfam" id="PF14707">
    <property type="entry name" value="Sulfatase_C"/>
    <property type="match status" value="1"/>
</dbReference>
<evidence type="ECO:0000256" key="6">
    <source>
        <dbReference type="ARBA" id="ARBA00022837"/>
    </source>
</evidence>
<evidence type="ECO:0000313" key="12">
    <source>
        <dbReference type="Proteomes" id="UP000317171"/>
    </source>
</evidence>
<dbReference type="RefSeq" id="WP_145220196.1">
    <property type="nucleotide sequence ID" value="NZ_CP036269.1"/>
</dbReference>
<evidence type="ECO:0000256" key="3">
    <source>
        <dbReference type="ARBA" id="ARBA00022723"/>
    </source>
</evidence>
<evidence type="ECO:0000256" key="5">
    <source>
        <dbReference type="ARBA" id="ARBA00022801"/>
    </source>
</evidence>
<proteinExistence type="inferred from homology"/>
<gene>
    <name evidence="11" type="primary">atsA_44</name>
    <name evidence="11" type="ORF">Pan241w_47170</name>
</gene>
<evidence type="ECO:0000256" key="4">
    <source>
        <dbReference type="ARBA" id="ARBA00022729"/>
    </source>
</evidence>
<feature type="chain" id="PRO_5022166486" evidence="9">
    <location>
        <begin position="38"/>
        <end position="491"/>
    </location>
</feature>
<feature type="signal peptide" evidence="9">
    <location>
        <begin position="1"/>
        <end position="37"/>
    </location>
</feature>
<keyword evidence="5 11" id="KW-0378">Hydrolase</keyword>
<evidence type="ECO:0000256" key="1">
    <source>
        <dbReference type="ARBA" id="ARBA00001913"/>
    </source>
</evidence>
<comment type="cofactor">
    <cofactor evidence="1">
        <name>Ca(2+)</name>
        <dbReference type="ChEBI" id="CHEBI:29108"/>
    </cofactor>
</comment>
<keyword evidence="7" id="KW-0325">Glycoprotein</keyword>
<reference evidence="11 12" key="1">
    <citation type="submission" date="2019-02" db="EMBL/GenBank/DDBJ databases">
        <title>Deep-cultivation of Planctomycetes and their phenomic and genomic characterization uncovers novel biology.</title>
        <authorList>
            <person name="Wiegand S."/>
            <person name="Jogler M."/>
            <person name="Boedeker C."/>
            <person name="Pinto D."/>
            <person name="Vollmers J."/>
            <person name="Rivas-Marin E."/>
            <person name="Kohn T."/>
            <person name="Peeters S.H."/>
            <person name="Heuer A."/>
            <person name="Rast P."/>
            <person name="Oberbeckmann S."/>
            <person name="Bunk B."/>
            <person name="Jeske O."/>
            <person name="Meyerdierks A."/>
            <person name="Storesund J.E."/>
            <person name="Kallscheuer N."/>
            <person name="Luecker S."/>
            <person name="Lage O.M."/>
            <person name="Pohl T."/>
            <person name="Merkel B.J."/>
            <person name="Hornburger P."/>
            <person name="Mueller R.-W."/>
            <person name="Bruemmer F."/>
            <person name="Labrenz M."/>
            <person name="Spormann A.M."/>
            <person name="Op den Camp H."/>
            <person name="Overmann J."/>
            <person name="Amann R."/>
            <person name="Jetten M.S.M."/>
            <person name="Mascher T."/>
            <person name="Medema M.H."/>
            <person name="Devos D.P."/>
            <person name="Kaster A.-K."/>
            <person name="Ovreas L."/>
            <person name="Rohde M."/>
            <person name="Galperin M.Y."/>
            <person name="Jogler C."/>
        </authorList>
    </citation>
    <scope>NUCLEOTIDE SEQUENCE [LARGE SCALE GENOMIC DNA]</scope>
    <source>
        <strain evidence="11 12">Pan241w</strain>
    </source>
</reference>
<comment type="similarity">
    <text evidence="2">Belongs to the sulfatase family.</text>
</comment>
<organism evidence="11 12">
    <name type="scientific">Gimesia alba</name>
    <dbReference type="NCBI Taxonomy" id="2527973"/>
    <lineage>
        <taxon>Bacteria</taxon>
        <taxon>Pseudomonadati</taxon>
        <taxon>Planctomycetota</taxon>
        <taxon>Planctomycetia</taxon>
        <taxon>Planctomycetales</taxon>
        <taxon>Planctomycetaceae</taxon>
        <taxon>Gimesia</taxon>
    </lineage>
</organism>
<evidence type="ECO:0000256" key="2">
    <source>
        <dbReference type="ARBA" id="ARBA00008779"/>
    </source>
</evidence>
<feature type="compositionally biased region" description="Basic residues" evidence="8">
    <location>
        <begin position="478"/>
        <end position="491"/>
    </location>
</feature>
<evidence type="ECO:0000259" key="10">
    <source>
        <dbReference type="Pfam" id="PF00884"/>
    </source>
</evidence>
<protein>
    <submittedName>
        <fullName evidence="11">Arylsulfatase</fullName>
        <ecNumber evidence="11">3.1.6.1</ecNumber>
    </submittedName>
</protein>
<evidence type="ECO:0000313" key="11">
    <source>
        <dbReference type="EMBL" id="QDT44604.1"/>
    </source>
</evidence>
<feature type="region of interest" description="Disordered" evidence="8">
    <location>
        <begin position="467"/>
        <end position="491"/>
    </location>
</feature>
<dbReference type="PANTHER" id="PTHR42693:SF53">
    <property type="entry name" value="ENDO-4-O-SULFATASE"/>
    <property type="match status" value="1"/>
</dbReference>
<keyword evidence="6" id="KW-0106">Calcium</keyword>
<keyword evidence="4 9" id="KW-0732">Signal</keyword>
<dbReference type="Proteomes" id="UP000317171">
    <property type="component" value="Chromosome"/>
</dbReference>
<dbReference type="InterPro" id="IPR050738">
    <property type="entry name" value="Sulfatase"/>
</dbReference>
<dbReference type="FunFam" id="3.40.720.10:FF:000023">
    <property type="entry name" value="Arylsulfatase A"/>
    <property type="match status" value="1"/>
</dbReference>
<dbReference type="PANTHER" id="PTHR42693">
    <property type="entry name" value="ARYLSULFATASE FAMILY MEMBER"/>
    <property type="match status" value="1"/>
</dbReference>
<dbReference type="AlphaFoldDB" id="A0A517RL40"/>
<evidence type="ECO:0000256" key="9">
    <source>
        <dbReference type="SAM" id="SignalP"/>
    </source>
</evidence>